<dbReference type="InterPro" id="IPR005839">
    <property type="entry name" value="Methylthiotransferase"/>
</dbReference>
<dbReference type="OrthoDB" id="9805215at2"/>
<comment type="caution">
    <text evidence="10">The sequence shown here is derived from an EMBL/GenBank/DDBJ whole genome shotgun (WGS) entry which is preliminary data.</text>
</comment>
<dbReference type="InterPro" id="IPR006638">
    <property type="entry name" value="Elp3/MiaA/NifB-like_rSAM"/>
</dbReference>
<evidence type="ECO:0000313" key="10">
    <source>
        <dbReference type="EMBL" id="KUH58731.1"/>
    </source>
</evidence>
<dbReference type="RefSeq" id="WP_059054876.1">
    <property type="nucleotide sequence ID" value="NZ_LOJF01000009.1"/>
</dbReference>
<keyword evidence="4" id="KW-0949">S-adenosyl-L-methionine</keyword>
<dbReference type="EMBL" id="LOJF01000009">
    <property type="protein sequence ID" value="KUH58731.1"/>
    <property type="molecule type" value="Genomic_DNA"/>
</dbReference>
<evidence type="ECO:0000256" key="7">
    <source>
        <dbReference type="ARBA" id="ARBA00023014"/>
    </source>
</evidence>
<dbReference type="GO" id="GO:0051539">
    <property type="term" value="F:4 iron, 4 sulfur cluster binding"/>
    <property type="evidence" value="ECO:0007669"/>
    <property type="project" value="UniProtKB-KW"/>
</dbReference>
<dbReference type="InterPro" id="IPR038135">
    <property type="entry name" value="Methylthiotransferase_N_sf"/>
</dbReference>
<gene>
    <name evidence="10" type="ORF">AUL39_04640</name>
</gene>
<keyword evidence="2" id="KW-0004">4Fe-4S</keyword>
<sequence length="453" mass="48053">MRREAAGAAGEQSAHAGLPSVAYVNLGCRVNRVETDLIADELARAGLAVAPEEDAQAVVINTCAVTAEAEAKARKAVRHAASLPQAPLVVATGCVANLFADELAALAPNVTVERDKSRVPSTVLEGLGAGIFAVGDDGELLGGVSASPASTPTPTGRTRPGIKIQDGCDNRCTYCIVWKARGASRSVDAARVRELVLRSLERKASEVVLTGINLGVYRSQLPDGREVGLPGLLAWLLETTPVGRIRLSSIEPPDVTDDLLSTMVASSGRIAPFLHICLQSGCDATLGRMARTYDTAFFRAAVERAHELLPQASLGTDLIVGFPGETDEEFEQSLTFCREMGFSRMHVFRYSKRPGTPAATEEGQVDPHVMAERSARARELAHELRAQEAARLVGTEDLVCVQAPFRGVSGGLFDVTLDTEAPIDAIVPVRLTGVSPDGTTLLGHVCSQEERTL</sequence>
<organism evidence="10 11">
    <name type="scientific">Tractidigestivibacter scatoligenes</name>
    <name type="common">Olsenella scatoligenes</name>
    <dbReference type="NCBI Taxonomy" id="1299998"/>
    <lineage>
        <taxon>Bacteria</taxon>
        <taxon>Bacillati</taxon>
        <taxon>Actinomycetota</taxon>
        <taxon>Coriobacteriia</taxon>
        <taxon>Coriobacteriales</taxon>
        <taxon>Atopobiaceae</taxon>
        <taxon>Tractidigestivibacter</taxon>
    </lineage>
</organism>
<dbReference type="InterPro" id="IPR023404">
    <property type="entry name" value="rSAM_horseshoe"/>
</dbReference>
<evidence type="ECO:0000256" key="1">
    <source>
        <dbReference type="ARBA" id="ARBA00001966"/>
    </source>
</evidence>
<dbReference type="PROSITE" id="PS01278">
    <property type="entry name" value="MTTASE_RADICAL"/>
    <property type="match status" value="1"/>
</dbReference>
<dbReference type="CDD" id="cd01335">
    <property type="entry name" value="Radical_SAM"/>
    <property type="match status" value="1"/>
</dbReference>
<dbReference type="SUPFAM" id="SSF102114">
    <property type="entry name" value="Radical SAM enzymes"/>
    <property type="match status" value="1"/>
</dbReference>
<dbReference type="AlphaFoldDB" id="A0A100YW10"/>
<proteinExistence type="predicted"/>
<dbReference type="SFLD" id="SFLDG01082">
    <property type="entry name" value="B12-binding_domain_containing"/>
    <property type="match status" value="1"/>
</dbReference>
<keyword evidence="5" id="KW-0479">Metal-binding</keyword>
<dbReference type="Gene3D" id="3.80.30.20">
    <property type="entry name" value="tm_1862 like domain"/>
    <property type="match status" value="1"/>
</dbReference>
<evidence type="ECO:0000259" key="8">
    <source>
        <dbReference type="PROSITE" id="PS51449"/>
    </source>
</evidence>
<keyword evidence="11" id="KW-1185">Reference proteome</keyword>
<accession>A0A100YW10</accession>
<dbReference type="PANTHER" id="PTHR11918:SF45">
    <property type="entry name" value="THREONYLCARBAMOYLADENOSINE TRNA METHYLTHIOTRANSFERASE"/>
    <property type="match status" value="1"/>
</dbReference>
<dbReference type="SMART" id="SM00729">
    <property type="entry name" value="Elp3"/>
    <property type="match status" value="1"/>
</dbReference>
<keyword evidence="3" id="KW-0808">Transferase</keyword>
<dbReference type="SFLD" id="SFLDS00029">
    <property type="entry name" value="Radical_SAM"/>
    <property type="match status" value="1"/>
</dbReference>
<protein>
    <submittedName>
        <fullName evidence="10">2-methylthioadenine synthetase</fullName>
    </submittedName>
</protein>
<name>A0A100YW10_TRASO</name>
<comment type="cofactor">
    <cofactor evidence="1">
        <name>[4Fe-4S] cluster</name>
        <dbReference type="ChEBI" id="CHEBI:49883"/>
    </cofactor>
</comment>
<dbReference type="GO" id="GO:0046872">
    <property type="term" value="F:metal ion binding"/>
    <property type="evidence" value="ECO:0007669"/>
    <property type="project" value="UniProtKB-KW"/>
</dbReference>
<evidence type="ECO:0000256" key="4">
    <source>
        <dbReference type="ARBA" id="ARBA00022691"/>
    </source>
</evidence>
<evidence type="ECO:0000256" key="6">
    <source>
        <dbReference type="ARBA" id="ARBA00023004"/>
    </source>
</evidence>
<dbReference type="NCBIfam" id="TIGR00089">
    <property type="entry name" value="MiaB/RimO family radical SAM methylthiotransferase"/>
    <property type="match status" value="1"/>
</dbReference>
<evidence type="ECO:0000259" key="9">
    <source>
        <dbReference type="PROSITE" id="PS51918"/>
    </source>
</evidence>
<dbReference type="Pfam" id="PF00919">
    <property type="entry name" value="UPF0004"/>
    <property type="match status" value="1"/>
</dbReference>
<dbReference type="InterPro" id="IPR013848">
    <property type="entry name" value="Methylthiotransferase_N"/>
</dbReference>
<keyword evidence="6" id="KW-0408">Iron</keyword>
<dbReference type="InterPro" id="IPR058240">
    <property type="entry name" value="rSAM_sf"/>
</dbReference>
<dbReference type="STRING" id="1299998.AUL39_04640"/>
<dbReference type="PANTHER" id="PTHR11918">
    <property type="entry name" value="RADICAL SAM PROTEINS"/>
    <property type="match status" value="1"/>
</dbReference>
<dbReference type="PROSITE" id="PS51449">
    <property type="entry name" value="MTTASE_N"/>
    <property type="match status" value="1"/>
</dbReference>
<dbReference type="GO" id="GO:0035598">
    <property type="term" value="F:tRNA (N(6)-L-threonylcarbamoyladenosine(37)-C(2))-methylthiotransferase activity"/>
    <property type="evidence" value="ECO:0007669"/>
    <property type="project" value="TreeGrafter"/>
</dbReference>
<evidence type="ECO:0000256" key="2">
    <source>
        <dbReference type="ARBA" id="ARBA00022485"/>
    </source>
</evidence>
<dbReference type="InterPro" id="IPR020612">
    <property type="entry name" value="Methylthiotransferase_CS"/>
</dbReference>
<keyword evidence="7" id="KW-0411">Iron-sulfur</keyword>
<dbReference type="Pfam" id="PF04055">
    <property type="entry name" value="Radical_SAM"/>
    <property type="match status" value="1"/>
</dbReference>
<dbReference type="Proteomes" id="UP000054078">
    <property type="component" value="Unassembled WGS sequence"/>
</dbReference>
<evidence type="ECO:0000256" key="3">
    <source>
        <dbReference type="ARBA" id="ARBA00022679"/>
    </source>
</evidence>
<dbReference type="Gene3D" id="3.40.50.12160">
    <property type="entry name" value="Methylthiotransferase, N-terminal domain"/>
    <property type="match status" value="1"/>
</dbReference>
<feature type="domain" description="MTTase N-terminal" evidence="8">
    <location>
        <begin position="19"/>
        <end position="128"/>
    </location>
</feature>
<feature type="domain" description="Radical SAM core" evidence="9">
    <location>
        <begin position="154"/>
        <end position="387"/>
    </location>
</feature>
<reference evidence="10 11" key="1">
    <citation type="submission" date="2015-12" db="EMBL/GenBank/DDBJ databases">
        <title>Draft Genome Sequence of Olsenella scatoligenes SK9K4T; a Producer of 3-Methylindole- (skatole) and 4-Methylphenol- (p-cresol) Isolated from Pig Feces.</title>
        <authorList>
            <person name="Li X."/>
            <person name="Borg B."/>
            <person name="Canibe N."/>
        </authorList>
    </citation>
    <scope>NUCLEOTIDE SEQUENCE [LARGE SCALE GENOMIC DNA]</scope>
    <source>
        <strain evidence="10 11">SK9K4</strain>
    </source>
</reference>
<evidence type="ECO:0000256" key="5">
    <source>
        <dbReference type="ARBA" id="ARBA00022723"/>
    </source>
</evidence>
<dbReference type="PROSITE" id="PS51918">
    <property type="entry name" value="RADICAL_SAM"/>
    <property type="match status" value="1"/>
</dbReference>
<dbReference type="InterPro" id="IPR007197">
    <property type="entry name" value="rSAM"/>
</dbReference>
<evidence type="ECO:0000313" key="11">
    <source>
        <dbReference type="Proteomes" id="UP000054078"/>
    </source>
</evidence>